<dbReference type="InterPro" id="IPR036038">
    <property type="entry name" value="Aminotransferase-like"/>
</dbReference>
<gene>
    <name evidence="12" type="ORF">CAUJ_LOCUS11275</name>
</gene>
<evidence type="ECO:0000256" key="4">
    <source>
        <dbReference type="ARBA" id="ARBA00022605"/>
    </source>
</evidence>
<keyword evidence="6 10" id="KW-0663">Pyridoxal phosphate</keyword>
<evidence type="ECO:0000313" key="13">
    <source>
        <dbReference type="Proteomes" id="UP000835052"/>
    </source>
</evidence>
<feature type="modified residue" description="N6-(pyridoxal phosphate)lysine" evidence="8">
    <location>
        <position position="231"/>
    </location>
</feature>
<dbReference type="InterPro" id="IPR018300">
    <property type="entry name" value="Aminotrans_IV_CS"/>
</dbReference>
<keyword evidence="4 11" id="KW-0028">Amino-acid biosynthesis</keyword>
<dbReference type="GO" id="GO:0005739">
    <property type="term" value="C:mitochondrion"/>
    <property type="evidence" value="ECO:0007669"/>
    <property type="project" value="TreeGrafter"/>
</dbReference>
<comment type="catalytic activity">
    <reaction evidence="11">
        <text>L-valine + 2-oxoglutarate = 3-methyl-2-oxobutanoate + L-glutamate</text>
        <dbReference type="Rhea" id="RHEA:24813"/>
        <dbReference type="ChEBI" id="CHEBI:11851"/>
        <dbReference type="ChEBI" id="CHEBI:16810"/>
        <dbReference type="ChEBI" id="CHEBI:29985"/>
        <dbReference type="ChEBI" id="CHEBI:57762"/>
        <dbReference type="EC" id="2.6.1.42"/>
    </reaction>
</comment>
<evidence type="ECO:0000256" key="6">
    <source>
        <dbReference type="ARBA" id="ARBA00022898"/>
    </source>
</evidence>
<comment type="catalytic activity">
    <reaction evidence="11">
        <text>L-leucine + 2-oxoglutarate = 4-methyl-2-oxopentanoate + L-glutamate</text>
        <dbReference type="Rhea" id="RHEA:18321"/>
        <dbReference type="ChEBI" id="CHEBI:16810"/>
        <dbReference type="ChEBI" id="CHEBI:17865"/>
        <dbReference type="ChEBI" id="CHEBI:29985"/>
        <dbReference type="ChEBI" id="CHEBI:57427"/>
        <dbReference type="EC" id="2.6.1.42"/>
    </reaction>
</comment>
<keyword evidence="7 11" id="KW-0100">Branched-chain amino acid biosynthesis</keyword>
<comment type="cofactor">
    <cofactor evidence="1 10">
        <name>pyridoxal 5'-phosphate</name>
        <dbReference type="ChEBI" id="CHEBI:597326"/>
    </cofactor>
</comment>
<evidence type="ECO:0000256" key="8">
    <source>
        <dbReference type="PIRSR" id="PIRSR006468-1"/>
    </source>
</evidence>
<name>A0A8S1HF67_9PELO</name>
<dbReference type="OrthoDB" id="1732691at2759"/>
<evidence type="ECO:0000256" key="1">
    <source>
        <dbReference type="ARBA" id="ARBA00001933"/>
    </source>
</evidence>
<evidence type="ECO:0000313" key="12">
    <source>
        <dbReference type="EMBL" id="CAD6195356.1"/>
    </source>
</evidence>
<evidence type="ECO:0000256" key="3">
    <source>
        <dbReference type="ARBA" id="ARBA00022576"/>
    </source>
</evidence>
<dbReference type="EC" id="2.6.1.42" evidence="11"/>
<evidence type="ECO:0000256" key="2">
    <source>
        <dbReference type="ARBA" id="ARBA00009320"/>
    </source>
</evidence>
<evidence type="ECO:0000256" key="5">
    <source>
        <dbReference type="ARBA" id="ARBA00022679"/>
    </source>
</evidence>
<dbReference type="NCBIfam" id="NF009897">
    <property type="entry name" value="PRK13357.1"/>
    <property type="match status" value="1"/>
</dbReference>
<comment type="catalytic activity">
    <reaction evidence="11">
        <text>L-isoleucine + 2-oxoglutarate = (S)-3-methyl-2-oxopentanoate + L-glutamate</text>
        <dbReference type="Rhea" id="RHEA:24801"/>
        <dbReference type="ChEBI" id="CHEBI:16810"/>
        <dbReference type="ChEBI" id="CHEBI:29985"/>
        <dbReference type="ChEBI" id="CHEBI:35146"/>
        <dbReference type="ChEBI" id="CHEBI:58045"/>
        <dbReference type="EC" id="2.6.1.42"/>
    </reaction>
</comment>
<dbReference type="InterPro" id="IPR005786">
    <property type="entry name" value="B_amino_transII"/>
</dbReference>
<dbReference type="Pfam" id="PF01063">
    <property type="entry name" value="Aminotran_4"/>
    <property type="match status" value="1"/>
</dbReference>
<dbReference type="InterPro" id="IPR033939">
    <property type="entry name" value="BCAT_family"/>
</dbReference>
<dbReference type="SUPFAM" id="SSF56752">
    <property type="entry name" value="D-aminoacid aminotransferase-like PLP-dependent enzymes"/>
    <property type="match status" value="1"/>
</dbReference>
<dbReference type="NCBIfam" id="TIGR01123">
    <property type="entry name" value="ilvE_II"/>
    <property type="match status" value="1"/>
</dbReference>
<dbReference type="AlphaFoldDB" id="A0A8S1HF67"/>
<dbReference type="FunFam" id="3.30.470.10:FF:000002">
    <property type="entry name" value="Branched-chain-amino-acid aminotransferase"/>
    <property type="match status" value="1"/>
</dbReference>
<organism evidence="12 13">
    <name type="scientific">Caenorhabditis auriculariae</name>
    <dbReference type="NCBI Taxonomy" id="2777116"/>
    <lineage>
        <taxon>Eukaryota</taxon>
        <taxon>Metazoa</taxon>
        <taxon>Ecdysozoa</taxon>
        <taxon>Nematoda</taxon>
        <taxon>Chromadorea</taxon>
        <taxon>Rhabditida</taxon>
        <taxon>Rhabditina</taxon>
        <taxon>Rhabditomorpha</taxon>
        <taxon>Rhabditoidea</taxon>
        <taxon>Rhabditidae</taxon>
        <taxon>Peloderinae</taxon>
        <taxon>Caenorhabditis</taxon>
    </lineage>
</organism>
<dbReference type="Proteomes" id="UP000835052">
    <property type="component" value="Unassembled WGS sequence"/>
</dbReference>
<comment type="similarity">
    <text evidence="2 9">Belongs to the class-IV pyridoxal-phosphate-dependent aminotransferase family.</text>
</comment>
<accession>A0A8S1HF67</accession>
<dbReference type="PANTHER" id="PTHR11825:SF28">
    <property type="entry name" value="BRANCHED-CHAIN-AMINO-ACID AMINOTRANSFERASE"/>
    <property type="match status" value="1"/>
</dbReference>
<sequence>MEIASFRKIVEPTTVLNKSITESTAWSKTRPKTFYHKHLTIEEAKNRAHVPSNSDGVGFGKVFTDHFVEADWEMNSGWGKPKIRPLGLQSYHPGMMAFHYGLELFEGMKAYYGVDKKIRLFRPELNMQRMRRSAERSCFPDFDTEEAIKLIEELVRLDSHWVPKSEKASLYIRPVMIATDPSLGLHVPNQVKWYMIAGPAGSYFETGNKGVSLLADPSYVRSWPGGVGAFKMGCNYAPTIYVGREAAAKNCQQVLWLSGEEKNITEAGAMNVFLFWKNEQGEDELITAPVDSGLLLPGVTRQSILELAKEWKQFKVTEKEFTMDQFVRALKEKRVYEFFGAGTAAVVGPISEILYLDKTAGINEKLNVPTLQSKVKLMNKFYDAITGIQYGKIQKPEWTRVIEV</sequence>
<dbReference type="PANTHER" id="PTHR11825">
    <property type="entry name" value="SUBGROUP IIII AMINOTRANSFERASE"/>
    <property type="match status" value="1"/>
</dbReference>
<keyword evidence="13" id="KW-1185">Reference proteome</keyword>
<evidence type="ECO:0000256" key="9">
    <source>
        <dbReference type="RuleBase" id="RU004106"/>
    </source>
</evidence>
<dbReference type="CDD" id="cd01557">
    <property type="entry name" value="BCAT_beta_family"/>
    <property type="match status" value="1"/>
</dbReference>
<dbReference type="Gene3D" id="3.30.470.10">
    <property type="match status" value="1"/>
</dbReference>
<keyword evidence="5 11" id="KW-0808">Transferase</keyword>
<dbReference type="EMBL" id="CAJGYM010000054">
    <property type="protein sequence ID" value="CAD6195356.1"/>
    <property type="molecule type" value="Genomic_DNA"/>
</dbReference>
<evidence type="ECO:0000256" key="10">
    <source>
        <dbReference type="RuleBase" id="RU004516"/>
    </source>
</evidence>
<dbReference type="GO" id="GO:0009098">
    <property type="term" value="P:L-leucine biosynthetic process"/>
    <property type="evidence" value="ECO:0007669"/>
    <property type="project" value="TreeGrafter"/>
</dbReference>
<dbReference type="GO" id="GO:0004084">
    <property type="term" value="F:branched-chain-amino-acid transaminase activity"/>
    <property type="evidence" value="ECO:0007669"/>
    <property type="project" value="UniProtKB-EC"/>
</dbReference>
<dbReference type="GO" id="GO:0009099">
    <property type="term" value="P:L-valine biosynthetic process"/>
    <property type="evidence" value="ECO:0007669"/>
    <property type="project" value="TreeGrafter"/>
</dbReference>
<comment type="caution">
    <text evidence="12">The sequence shown here is derived from an EMBL/GenBank/DDBJ whole genome shotgun (WGS) entry which is preliminary data.</text>
</comment>
<reference evidence="12" key="1">
    <citation type="submission" date="2020-10" db="EMBL/GenBank/DDBJ databases">
        <authorList>
            <person name="Kikuchi T."/>
        </authorList>
    </citation>
    <scope>NUCLEOTIDE SEQUENCE</scope>
    <source>
        <strain evidence="12">NKZ352</strain>
    </source>
</reference>
<evidence type="ECO:0000256" key="11">
    <source>
        <dbReference type="RuleBase" id="RU004517"/>
    </source>
</evidence>
<dbReference type="Gene3D" id="3.20.10.10">
    <property type="entry name" value="D-amino Acid Aminotransferase, subunit A, domain 2"/>
    <property type="match status" value="1"/>
</dbReference>
<dbReference type="InterPro" id="IPR043132">
    <property type="entry name" value="BCAT-like_C"/>
</dbReference>
<proteinExistence type="inferred from homology"/>
<dbReference type="PIRSF" id="PIRSF006468">
    <property type="entry name" value="BCAT1"/>
    <property type="match status" value="1"/>
</dbReference>
<protein>
    <recommendedName>
        <fullName evidence="11">Branched-chain-amino-acid aminotransferase</fullName>
        <ecNumber evidence="11">2.6.1.42</ecNumber>
    </recommendedName>
</protein>
<dbReference type="InterPro" id="IPR043131">
    <property type="entry name" value="BCAT-like_N"/>
</dbReference>
<dbReference type="InterPro" id="IPR001544">
    <property type="entry name" value="Aminotrans_IV"/>
</dbReference>
<keyword evidence="3 11" id="KW-0032">Aminotransferase</keyword>
<dbReference type="PROSITE" id="PS00770">
    <property type="entry name" value="AA_TRANSFER_CLASS_4"/>
    <property type="match status" value="1"/>
</dbReference>
<evidence type="ECO:0000256" key="7">
    <source>
        <dbReference type="ARBA" id="ARBA00023304"/>
    </source>
</evidence>